<dbReference type="STRING" id="644223.C4QV35"/>
<dbReference type="GO" id="GO:0000166">
    <property type="term" value="F:nucleotide binding"/>
    <property type="evidence" value="ECO:0007669"/>
    <property type="project" value="UniProtKB-KW"/>
</dbReference>
<dbReference type="PANTHER" id="PTHR33359">
    <property type="entry name" value="MOLYBDOPTERIN SYNTHASE SULFUR CARRIER SUBUNIT"/>
    <property type="match status" value="1"/>
</dbReference>
<dbReference type="HOGENOM" id="CLU_114601_6_2_1"/>
<dbReference type="AlphaFoldDB" id="C4QV35"/>
<dbReference type="InterPro" id="IPR003749">
    <property type="entry name" value="ThiS/MoaD-like"/>
</dbReference>
<dbReference type="InterPro" id="IPR016155">
    <property type="entry name" value="Mopterin_synth/thiamin_S_b"/>
</dbReference>
<evidence type="ECO:0000256" key="1">
    <source>
        <dbReference type="ARBA" id="ARBA00022741"/>
    </source>
</evidence>
<dbReference type="CDD" id="cd00754">
    <property type="entry name" value="Ubl_MoaD"/>
    <property type="match status" value="1"/>
</dbReference>
<dbReference type="InterPro" id="IPR012675">
    <property type="entry name" value="Beta-grasp_dom_sf"/>
</dbReference>
<dbReference type="RefSeq" id="XP_002489389.1">
    <property type="nucleotide sequence ID" value="XM_002489344.1"/>
</dbReference>
<dbReference type="InterPro" id="IPR044672">
    <property type="entry name" value="MOCS2A"/>
</dbReference>
<dbReference type="KEGG" id="ppa:PAS_chr1-3_0292"/>
<dbReference type="Gene3D" id="3.10.20.30">
    <property type="match status" value="1"/>
</dbReference>
<dbReference type="PANTHER" id="PTHR33359:SF1">
    <property type="entry name" value="MOLYBDOPTERIN SYNTHASE SULFUR CARRIER SUBUNIT"/>
    <property type="match status" value="1"/>
</dbReference>
<dbReference type="OMA" id="WSWINEK"/>
<evidence type="ECO:0000313" key="2">
    <source>
        <dbReference type="EMBL" id="CAY67105.1"/>
    </source>
</evidence>
<reference evidence="2 3" key="1">
    <citation type="journal article" date="2009" name="Nat. Biotechnol.">
        <title>Genome sequence of the recombinant protein production host Pichia pastoris.</title>
        <authorList>
            <person name="De Schutter K."/>
            <person name="Lin Y.C."/>
            <person name="Tiels P."/>
            <person name="Van Hecke A."/>
            <person name="Glinka S."/>
            <person name="Weber-Lehmann J."/>
            <person name="Rouze P."/>
            <person name="Van de Peer Y."/>
            <person name="Callewaert N."/>
        </authorList>
    </citation>
    <scope>NUCLEOTIDE SEQUENCE [LARGE SCALE GENOMIC DNA]</scope>
    <source>
        <strain evidence="3">GS115 / ATCC 20864</strain>
    </source>
</reference>
<sequence length="94" mass="10645">MAIHVEYFGPATDVTHKRDDLITMESYPVSLNKVWSWINEKYGTEFGDYIITACNIALNTEYIDFDKEKPTLAFDQVQVKDGDEVVILPPVSSG</sequence>
<dbReference type="EMBL" id="FN392319">
    <property type="protein sequence ID" value="CAY67105.1"/>
    <property type="molecule type" value="Genomic_DNA"/>
</dbReference>
<dbReference type="Pfam" id="PF02597">
    <property type="entry name" value="ThiS"/>
    <property type="match status" value="1"/>
</dbReference>
<evidence type="ECO:0008006" key="4">
    <source>
        <dbReference type="Google" id="ProtNLM"/>
    </source>
</evidence>
<accession>C4QV35</accession>
<evidence type="ECO:0000313" key="3">
    <source>
        <dbReference type="Proteomes" id="UP000000314"/>
    </source>
</evidence>
<dbReference type="GeneID" id="8196820"/>
<keyword evidence="1" id="KW-0547">Nucleotide-binding</keyword>
<keyword evidence="3" id="KW-1185">Reference proteome</keyword>
<protein>
    <recommendedName>
        <fullName evidence="4">Molybdopterin synthase sulfur carrier subunit</fullName>
    </recommendedName>
</protein>
<proteinExistence type="predicted"/>
<dbReference type="GO" id="GO:1990133">
    <property type="term" value="C:molybdopterin adenylyltransferase complex"/>
    <property type="evidence" value="ECO:0007669"/>
    <property type="project" value="TreeGrafter"/>
</dbReference>
<organism evidence="2 3">
    <name type="scientific">Komagataella phaffii (strain GS115 / ATCC 20864)</name>
    <name type="common">Yeast</name>
    <name type="synonym">Pichia pastoris</name>
    <dbReference type="NCBI Taxonomy" id="644223"/>
    <lineage>
        <taxon>Eukaryota</taxon>
        <taxon>Fungi</taxon>
        <taxon>Dikarya</taxon>
        <taxon>Ascomycota</taxon>
        <taxon>Saccharomycotina</taxon>
        <taxon>Pichiomycetes</taxon>
        <taxon>Pichiales</taxon>
        <taxon>Pichiaceae</taxon>
        <taxon>Komagataella</taxon>
    </lineage>
</organism>
<name>C4QV35_KOMPG</name>
<dbReference type="Proteomes" id="UP000000314">
    <property type="component" value="Chromosome 1"/>
</dbReference>
<dbReference type="GO" id="GO:0006777">
    <property type="term" value="P:Mo-molybdopterin cofactor biosynthetic process"/>
    <property type="evidence" value="ECO:0007669"/>
    <property type="project" value="InterPro"/>
</dbReference>
<dbReference type="SUPFAM" id="SSF54285">
    <property type="entry name" value="MoaD/ThiS"/>
    <property type="match status" value="1"/>
</dbReference>
<gene>
    <name evidence="2" type="ordered locus">PAS_chr1-3_0292</name>
</gene>
<dbReference type="eggNOG" id="ENOG502SZKW">
    <property type="taxonomic scope" value="Eukaryota"/>
</dbReference>
<dbReference type="OrthoDB" id="5595860at2759"/>
<dbReference type="InParanoid" id="C4QV35"/>